<sequence>MRKIKLFLMVLVLLMTVLLSACSTIPVQTKPIIDQQSLLKKCTTDTPLPTQFVLDEKGQPVYTGQELYKTLRDWQTVYNDCASTHNKLVDTINGLQEMKEVKK</sequence>
<organism evidence="1 2">
    <name type="scientific">Erwinia phage pEa_SNUABM_12</name>
    <dbReference type="NCBI Taxonomy" id="2768773"/>
    <lineage>
        <taxon>Viruses</taxon>
        <taxon>Duplodnaviria</taxon>
        <taxon>Heunggongvirae</taxon>
        <taxon>Uroviricota</taxon>
        <taxon>Caudoviricetes</taxon>
        <taxon>Eneladusvirus</taxon>
        <taxon>Eneladusvirus BF</taxon>
    </lineage>
</organism>
<protein>
    <submittedName>
        <fullName evidence="1">Putative o-spanin</fullName>
    </submittedName>
</protein>
<proteinExistence type="predicted"/>
<name>A0A7L8ZLP3_9CAUD</name>
<gene>
    <name evidence="1" type="ORF">pEaSNUABM12_00160</name>
</gene>
<evidence type="ECO:0000313" key="1">
    <source>
        <dbReference type="EMBL" id="QOI71098.1"/>
    </source>
</evidence>
<dbReference type="EMBL" id="MT939486">
    <property type="protein sequence ID" value="QOI71098.1"/>
    <property type="molecule type" value="Genomic_DNA"/>
</dbReference>
<dbReference type="Proteomes" id="UP000594095">
    <property type="component" value="Genome"/>
</dbReference>
<reference evidence="1 2" key="1">
    <citation type="submission" date="2020-08" db="EMBL/GenBank/DDBJ databases">
        <title>Complete genome sequence of Erwinia phage pEa_SNUABM_12.</title>
        <authorList>
            <person name="Kim S.G."/>
            <person name="Lee S.B."/>
            <person name="Park S.C."/>
        </authorList>
    </citation>
    <scope>NUCLEOTIDE SEQUENCE [LARGE SCALE GENOMIC DNA]</scope>
</reference>
<dbReference type="PROSITE" id="PS51257">
    <property type="entry name" value="PROKAR_LIPOPROTEIN"/>
    <property type="match status" value="1"/>
</dbReference>
<accession>A0A7L8ZLP3</accession>
<evidence type="ECO:0000313" key="2">
    <source>
        <dbReference type="Proteomes" id="UP000594095"/>
    </source>
</evidence>